<evidence type="ECO:0000256" key="6">
    <source>
        <dbReference type="ARBA" id="ARBA00041812"/>
    </source>
</evidence>
<evidence type="ECO:0000256" key="18">
    <source>
        <dbReference type="ARBA" id="ARBA00048739"/>
    </source>
</evidence>
<comment type="catalytic activity">
    <reaction evidence="16">
        <text>lipoxin A4 + NAD(+) = 15-oxo-(5S,6R)-dihydroxy-(7E,9E,11Z,13E)-eicosatetraenoate + NADH + H(+)</text>
        <dbReference type="Rhea" id="RHEA:41572"/>
        <dbReference type="ChEBI" id="CHEBI:15378"/>
        <dbReference type="ChEBI" id="CHEBI:57540"/>
        <dbReference type="ChEBI" id="CHEBI:57945"/>
        <dbReference type="ChEBI" id="CHEBI:67026"/>
        <dbReference type="ChEBI" id="CHEBI:78311"/>
    </reaction>
    <physiologicalReaction direction="left-to-right" evidence="16">
        <dbReference type="Rhea" id="RHEA:41573"/>
    </physiologicalReaction>
</comment>
<dbReference type="EC" id="1.1.1.232" evidence="4"/>
<comment type="catalytic activity">
    <reaction evidence="9">
        <text>prostaglandin E1 + NAD(+) = 15-oxoprostaglandin E1 + NADH + H(+)</text>
        <dbReference type="Rhea" id="RHEA:16477"/>
        <dbReference type="ChEBI" id="CHEBI:15378"/>
        <dbReference type="ChEBI" id="CHEBI:57397"/>
        <dbReference type="ChEBI" id="CHEBI:57401"/>
        <dbReference type="ChEBI" id="CHEBI:57540"/>
        <dbReference type="ChEBI" id="CHEBI:57945"/>
    </reaction>
    <physiologicalReaction direction="left-to-right" evidence="9">
        <dbReference type="Rhea" id="RHEA:16478"/>
    </physiologicalReaction>
</comment>
<comment type="catalytic activity">
    <reaction evidence="15">
        <text>resolvin D2 + NAD(+) = 7-oxoresolvin D2 + NADH + H(+)</text>
        <dbReference type="Rhea" id="RHEA:53584"/>
        <dbReference type="ChEBI" id="CHEBI:15378"/>
        <dbReference type="ChEBI" id="CHEBI:57540"/>
        <dbReference type="ChEBI" id="CHEBI:57945"/>
        <dbReference type="ChEBI" id="CHEBI:133367"/>
        <dbReference type="ChEBI" id="CHEBI:137497"/>
    </reaction>
    <physiologicalReaction direction="left-to-right" evidence="15">
        <dbReference type="Rhea" id="RHEA:53585"/>
    </physiologicalReaction>
</comment>
<evidence type="ECO:0000313" key="23">
    <source>
        <dbReference type="EMBL" id="KAK7478673.1"/>
    </source>
</evidence>
<evidence type="ECO:0000256" key="7">
    <source>
        <dbReference type="ARBA" id="ARBA00042026"/>
    </source>
</evidence>
<comment type="catalytic activity">
    <reaction evidence="10">
        <text>resolvin D1 + NAD(+) = 8-oxoresolvin D1 + NADH + H(+)</text>
        <dbReference type="Rhea" id="RHEA:50124"/>
        <dbReference type="ChEBI" id="CHEBI:15378"/>
        <dbReference type="ChEBI" id="CHEBI:57540"/>
        <dbReference type="ChEBI" id="CHEBI:57945"/>
        <dbReference type="ChEBI" id="CHEBI:132079"/>
        <dbReference type="ChEBI" id="CHEBI:132080"/>
    </reaction>
    <physiologicalReaction direction="left-to-right" evidence="10">
        <dbReference type="Rhea" id="RHEA:50125"/>
    </physiologicalReaction>
</comment>
<keyword evidence="24" id="KW-1185">Reference proteome</keyword>
<comment type="catalytic activity">
    <reaction evidence="11">
        <text>14-hydroxy-(4Z,7Z,10Z,12E,16Z,19Z)-docosahexaenoate + NAD(+) = 14-oxo-(4Z,7Z,10Z,12E,16Z,19Z)-docosahexaenoate + NADH + H(+)</text>
        <dbReference type="Rhea" id="RHEA:48952"/>
        <dbReference type="ChEBI" id="CHEBI:15378"/>
        <dbReference type="ChEBI" id="CHEBI:57540"/>
        <dbReference type="ChEBI" id="CHEBI:57945"/>
        <dbReference type="ChEBI" id="CHEBI:90866"/>
        <dbReference type="ChEBI" id="CHEBI:90867"/>
    </reaction>
    <physiologicalReaction direction="left-to-right" evidence="11">
        <dbReference type="Rhea" id="RHEA:48953"/>
    </physiologicalReaction>
</comment>
<dbReference type="PANTHER" id="PTHR44229:SF4">
    <property type="entry name" value="15-HYDROXYPROSTAGLANDIN DEHYDROGENASE [NAD(+)]"/>
    <property type="match status" value="1"/>
</dbReference>
<evidence type="ECO:0000256" key="11">
    <source>
        <dbReference type="ARBA" id="ARBA00048008"/>
    </source>
</evidence>
<dbReference type="PRINTS" id="PR00080">
    <property type="entry name" value="SDRFAMILY"/>
</dbReference>
<evidence type="ECO:0000256" key="13">
    <source>
        <dbReference type="ARBA" id="ARBA00048144"/>
    </source>
</evidence>
<evidence type="ECO:0000256" key="17">
    <source>
        <dbReference type="ARBA" id="ARBA00048611"/>
    </source>
</evidence>
<dbReference type="SUPFAM" id="SSF51735">
    <property type="entry name" value="NAD(P)-binding Rossmann-fold domains"/>
    <property type="match status" value="1"/>
</dbReference>
<keyword evidence="2" id="KW-0560">Oxidoreductase</keyword>
<organism evidence="23 24">
    <name type="scientific">Batillaria attramentaria</name>
    <dbReference type="NCBI Taxonomy" id="370345"/>
    <lineage>
        <taxon>Eukaryota</taxon>
        <taxon>Metazoa</taxon>
        <taxon>Spiralia</taxon>
        <taxon>Lophotrochozoa</taxon>
        <taxon>Mollusca</taxon>
        <taxon>Gastropoda</taxon>
        <taxon>Caenogastropoda</taxon>
        <taxon>Sorbeoconcha</taxon>
        <taxon>Cerithioidea</taxon>
        <taxon>Batillariidae</taxon>
        <taxon>Batillaria</taxon>
    </lineage>
</organism>
<dbReference type="Proteomes" id="UP001519460">
    <property type="component" value="Unassembled WGS sequence"/>
</dbReference>
<dbReference type="PRINTS" id="PR00081">
    <property type="entry name" value="GDHRDH"/>
</dbReference>
<dbReference type="EC" id="1.1.1.141" evidence="3"/>
<comment type="catalytic activity">
    <reaction evidence="20">
        <text>(15S)-hydroxy-(5Z,8Z,11Z,13E)-eicosatetraenoate + NAD(+) = 15-oxo-(5Z,8Z,11Z,13E)-eicosatetraenoate + NADH + H(+)</text>
        <dbReference type="Rhea" id="RHEA:23260"/>
        <dbReference type="ChEBI" id="CHEBI:15378"/>
        <dbReference type="ChEBI" id="CHEBI:57409"/>
        <dbReference type="ChEBI" id="CHEBI:57410"/>
        <dbReference type="ChEBI" id="CHEBI:57540"/>
        <dbReference type="ChEBI" id="CHEBI:57945"/>
        <dbReference type="EC" id="1.1.1.232"/>
    </reaction>
    <physiologicalReaction direction="left-to-right" evidence="20">
        <dbReference type="Rhea" id="RHEA:23261"/>
    </physiologicalReaction>
</comment>
<protein>
    <recommendedName>
        <fullName evidence="5">15-hydroxyprostaglandin dehydrogenase [NAD(+)]</fullName>
        <ecNumber evidence="3">1.1.1.141</ecNumber>
        <ecNumber evidence="4">1.1.1.232</ecNumber>
    </recommendedName>
    <alternativeName>
        <fullName evidence="7">Eicosanoid/docosanoid dehydrogenase [NAD(+)]</fullName>
    </alternativeName>
    <alternativeName>
        <fullName evidence="6">Prostaglandin dehydrogenase 1</fullName>
    </alternativeName>
</protein>
<evidence type="ECO:0000256" key="21">
    <source>
        <dbReference type="ARBA" id="ARBA00049188"/>
    </source>
</evidence>
<dbReference type="Pfam" id="PF00106">
    <property type="entry name" value="adh_short"/>
    <property type="match status" value="1"/>
</dbReference>
<dbReference type="PANTHER" id="PTHR44229">
    <property type="entry name" value="15-HYDROXYPROSTAGLANDIN DEHYDROGENASE [NAD(+)]"/>
    <property type="match status" value="1"/>
</dbReference>
<name>A0ABD0JUY4_9CAEN</name>
<evidence type="ECO:0000256" key="16">
    <source>
        <dbReference type="ARBA" id="ARBA00048535"/>
    </source>
</evidence>
<dbReference type="AlphaFoldDB" id="A0ABD0JUY4"/>
<proteinExistence type="inferred from homology"/>
<dbReference type="InterPro" id="IPR002347">
    <property type="entry name" value="SDR_fam"/>
</dbReference>
<comment type="catalytic activity">
    <reaction evidence="12">
        <text>15-oxo-(5S,6R)-dihydroxy-(7E,9E,11Z)-eicosatrienoate + NADH + H(+) = (5S,6R,15S)-trihydroxy-(7E,9E,11Z)-eicosatrienoate + NAD(+)</text>
        <dbReference type="Rhea" id="RHEA:41596"/>
        <dbReference type="ChEBI" id="CHEBI:15378"/>
        <dbReference type="ChEBI" id="CHEBI:57540"/>
        <dbReference type="ChEBI" id="CHEBI:57945"/>
        <dbReference type="ChEBI" id="CHEBI:78325"/>
        <dbReference type="ChEBI" id="CHEBI:78329"/>
    </reaction>
    <physiologicalReaction direction="left-to-right" evidence="12">
        <dbReference type="Rhea" id="RHEA:41597"/>
    </physiologicalReaction>
</comment>
<comment type="similarity">
    <text evidence="1 22">Belongs to the short-chain dehydrogenases/reductases (SDR) family.</text>
</comment>
<comment type="catalytic activity">
    <reaction evidence="19">
        <text>resolvin D2 + NAD(+) = 16-oxoresolvin D2 + NADH + H(+)</text>
        <dbReference type="Rhea" id="RHEA:53588"/>
        <dbReference type="ChEBI" id="CHEBI:15378"/>
        <dbReference type="ChEBI" id="CHEBI:57540"/>
        <dbReference type="ChEBI" id="CHEBI:57945"/>
        <dbReference type="ChEBI" id="CHEBI:133367"/>
        <dbReference type="ChEBI" id="CHEBI:137498"/>
    </reaction>
    <physiologicalReaction direction="left-to-right" evidence="19">
        <dbReference type="Rhea" id="RHEA:53589"/>
    </physiologicalReaction>
</comment>
<evidence type="ECO:0000256" key="19">
    <source>
        <dbReference type="ARBA" id="ARBA00048921"/>
    </source>
</evidence>
<evidence type="ECO:0000256" key="14">
    <source>
        <dbReference type="ARBA" id="ARBA00048170"/>
    </source>
</evidence>
<evidence type="ECO:0000256" key="20">
    <source>
        <dbReference type="ARBA" id="ARBA00049151"/>
    </source>
</evidence>
<dbReference type="InterPro" id="IPR036291">
    <property type="entry name" value="NAD(P)-bd_dom_sf"/>
</dbReference>
<evidence type="ECO:0000256" key="10">
    <source>
        <dbReference type="ARBA" id="ARBA00047672"/>
    </source>
</evidence>
<evidence type="ECO:0000256" key="12">
    <source>
        <dbReference type="ARBA" id="ARBA00048140"/>
    </source>
</evidence>
<evidence type="ECO:0000256" key="1">
    <source>
        <dbReference type="ARBA" id="ARBA00006484"/>
    </source>
</evidence>
<reference evidence="23 24" key="1">
    <citation type="journal article" date="2023" name="Sci. Data">
        <title>Genome assembly of the Korean intertidal mud-creeper Batillaria attramentaria.</title>
        <authorList>
            <person name="Patra A.K."/>
            <person name="Ho P.T."/>
            <person name="Jun S."/>
            <person name="Lee S.J."/>
            <person name="Kim Y."/>
            <person name="Won Y.J."/>
        </authorList>
    </citation>
    <scope>NUCLEOTIDE SEQUENCE [LARGE SCALE GENOMIC DNA]</scope>
    <source>
        <strain evidence="23">Wonlab-2016</strain>
    </source>
</reference>
<sequence>MDLEGKGVFLTGGGRGVGRAMVEALLDKGARVLFCDVSADNGRATVTELQAKYGDKVVFKLCDVSDSKQLTEAFQTAVSAFGAVDICVNNAAIANESSWEAMIAVNQTAQIRGSLLAYEHMRRDKGGRGGVIINVASMTGFFYGTFWHPVYAATKHAMVAFTSCMGLVDTPLVAEARSHHYELEKAQEVLQQNPVEKLKPSEVAEAFIAQLQDETNNGTVMKVGKEEGKPYHQLVVVDTSTRPYDRMIYKEKVFLEPH</sequence>
<comment type="catalytic activity">
    <reaction evidence="17">
        <text>prostaglandin A1 + NAD(+) = 15-oxo-prostaglandin A1 + NADH + H(+)</text>
        <dbReference type="Rhea" id="RHEA:41263"/>
        <dbReference type="ChEBI" id="CHEBI:15378"/>
        <dbReference type="ChEBI" id="CHEBI:57398"/>
        <dbReference type="ChEBI" id="CHEBI:57540"/>
        <dbReference type="ChEBI" id="CHEBI:57945"/>
        <dbReference type="ChEBI" id="CHEBI:85072"/>
    </reaction>
    <physiologicalReaction direction="left-to-right" evidence="17">
        <dbReference type="Rhea" id="RHEA:41264"/>
    </physiologicalReaction>
</comment>
<evidence type="ECO:0000256" key="15">
    <source>
        <dbReference type="ARBA" id="ARBA00048393"/>
    </source>
</evidence>
<gene>
    <name evidence="23" type="ORF">BaRGS_00030058</name>
</gene>
<dbReference type="EMBL" id="JACVVK020000319">
    <property type="protein sequence ID" value="KAK7478673.1"/>
    <property type="molecule type" value="Genomic_DNA"/>
</dbReference>
<evidence type="ECO:0000256" key="9">
    <source>
        <dbReference type="ARBA" id="ARBA00047325"/>
    </source>
</evidence>
<comment type="caution">
    <text evidence="23">The sequence shown here is derived from an EMBL/GenBank/DDBJ whole genome shotgun (WGS) entry which is preliminary data.</text>
</comment>
<evidence type="ECO:0000256" key="8">
    <source>
        <dbReference type="ARBA" id="ARBA00045705"/>
    </source>
</evidence>
<evidence type="ECO:0000256" key="22">
    <source>
        <dbReference type="RuleBase" id="RU000363"/>
    </source>
</evidence>
<dbReference type="Gene3D" id="3.40.50.720">
    <property type="entry name" value="NAD(P)-binding Rossmann-like Domain"/>
    <property type="match status" value="1"/>
</dbReference>
<evidence type="ECO:0000256" key="2">
    <source>
        <dbReference type="ARBA" id="ARBA00023002"/>
    </source>
</evidence>
<dbReference type="GO" id="GO:0016404">
    <property type="term" value="F:15-hydroxyprostaglandin dehydrogenase (NAD+) activity"/>
    <property type="evidence" value="ECO:0007669"/>
    <property type="project" value="UniProtKB-EC"/>
</dbReference>
<evidence type="ECO:0000313" key="24">
    <source>
        <dbReference type="Proteomes" id="UP001519460"/>
    </source>
</evidence>
<dbReference type="GO" id="GO:0047034">
    <property type="term" value="F:15-hydroxyicosatetraenoate dehydrogenase activity"/>
    <property type="evidence" value="ECO:0007669"/>
    <property type="project" value="UniProtKB-EC"/>
</dbReference>
<accession>A0ABD0JUY4</accession>
<evidence type="ECO:0000256" key="4">
    <source>
        <dbReference type="ARBA" id="ARBA00039060"/>
    </source>
</evidence>
<comment type="function">
    <text evidence="8">Catalyzes the NAD-dependent dehydrogenation (oxidation) of a broad array of hydroxylated polyunsaturated fatty acids (mainly eicosanoids and docosanoids, including prostaglandins, lipoxins and resolvins), yielding their corresponding keto (oxo) metabolites. Decreases the levels of the pro-proliferative prostaglandins such as prostaglandin E2 (whose activity is increased in cancer because of an increase in the expression of cyclooxygenase 2) and generates oxo-fatty acid products that can profoundly influence cell function by abrogating pro-inflammatory cytokine expression. Converts resolvins E1, D1 and D2 to their oxo products, which represents a mode of resolvin inactivation. Resolvin E1 plays important roles during the resolution phase of acute inflammation, while resolvins D1 and D2 have a unique role in obesity-induced adipose inflammation.</text>
</comment>
<comment type="catalytic activity">
    <reaction evidence="13">
        <text>(11R)-hydroxy-(5Z,8Z,12E,14Z)-eicosatetraenoate + NAD(+) = 11-oxo-(5Z,8Z,12E,14Z)-eicosatetraenoate + NADH + H(+)</text>
        <dbReference type="Rhea" id="RHEA:48640"/>
        <dbReference type="ChEBI" id="CHEBI:15378"/>
        <dbReference type="ChEBI" id="CHEBI:57540"/>
        <dbReference type="ChEBI" id="CHEBI:57945"/>
        <dbReference type="ChEBI" id="CHEBI:78836"/>
        <dbReference type="ChEBI" id="CHEBI:90697"/>
    </reaction>
    <physiologicalReaction direction="left-to-right" evidence="13">
        <dbReference type="Rhea" id="RHEA:48641"/>
    </physiologicalReaction>
</comment>
<evidence type="ECO:0000256" key="5">
    <source>
        <dbReference type="ARBA" id="ARBA00040276"/>
    </source>
</evidence>
<comment type="catalytic activity">
    <reaction evidence="21">
        <text>resolvin E1 + NAD(+) = 18-oxo-resolvin E1 + NADH + H(+)</text>
        <dbReference type="Rhea" id="RHEA:49244"/>
        <dbReference type="ChEBI" id="CHEBI:15378"/>
        <dbReference type="ChEBI" id="CHEBI:57540"/>
        <dbReference type="ChEBI" id="CHEBI:57945"/>
        <dbReference type="ChEBI" id="CHEBI:91000"/>
        <dbReference type="ChEBI" id="CHEBI:91001"/>
    </reaction>
    <physiologicalReaction direction="left-to-right" evidence="21">
        <dbReference type="Rhea" id="RHEA:49245"/>
    </physiologicalReaction>
</comment>
<evidence type="ECO:0000256" key="3">
    <source>
        <dbReference type="ARBA" id="ARBA00038968"/>
    </source>
</evidence>
<comment type="catalytic activity">
    <reaction evidence="14">
        <text>resolvin D1 + NAD(+) = 17-oxoresolvin D1 + NADH + H(+)</text>
        <dbReference type="Rhea" id="RHEA:50128"/>
        <dbReference type="ChEBI" id="CHEBI:15378"/>
        <dbReference type="ChEBI" id="CHEBI:57540"/>
        <dbReference type="ChEBI" id="CHEBI:57945"/>
        <dbReference type="ChEBI" id="CHEBI:132079"/>
        <dbReference type="ChEBI" id="CHEBI:132081"/>
    </reaction>
    <physiologicalReaction direction="left-to-right" evidence="14">
        <dbReference type="Rhea" id="RHEA:50129"/>
    </physiologicalReaction>
</comment>
<comment type="catalytic activity">
    <reaction evidence="18">
        <text>prostaglandin E2 + NAD(+) = 15-oxoprostaglandin E2 + NADH + H(+)</text>
        <dbReference type="Rhea" id="RHEA:11876"/>
        <dbReference type="ChEBI" id="CHEBI:15378"/>
        <dbReference type="ChEBI" id="CHEBI:57400"/>
        <dbReference type="ChEBI" id="CHEBI:57540"/>
        <dbReference type="ChEBI" id="CHEBI:57945"/>
        <dbReference type="ChEBI" id="CHEBI:606564"/>
        <dbReference type="EC" id="1.1.1.141"/>
    </reaction>
    <physiologicalReaction direction="left-to-right" evidence="18">
        <dbReference type="Rhea" id="RHEA:11877"/>
    </physiologicalReaction>
</comment>